<dbReference type="GO" id="GO:0006310">
    <property type="term" value="P:DNA recombination"/>
    <property type="evidence" value="ECO:0007669"/>
    <property type="project" value="UniProtKB-KW"/>
</dbReference>
<evidence type="ECO:0000313" key="4">
    <source>
        <dbReference type="Proteomes" id="UP000185494"/>
    </source>
</evidence>
<evidence type="ECO:0000259" key="2">
    <source>
        <dbReference type="PROSITE" id="PS51898"/>
    </source>
</evidence>
<dbReference type="PROSITE" id="PS51898">
    <property type="entry name" value="TYR_RECOMBINASE"/>
    <property type="match status" value="1"/>
</dbReference>
<dbReference type="KEGG" id="rgi:RGI145_24180"/>
<accession>A0A1L7ANS8</accession>
<reference evidence="3 4" key="1">
    <citation type="submission" date="2016-05" db="EMBL/GenBank/DDBJ databases">
        <title>Complete Genome and Methylome Analysis of Psychrotrophic Bacterial Isolates from Antarctic Lake Untersee.</title>
        <authorList>
            <person name="Fomenkov A."/>
            <person name="Akimov V.N."/>
            <person name="Vasilyeva L.V."/>
            <person name="Andersen D."/>
            <person name="Vincze T."/>
            <person name="Roberts R.J."/>
        </authorList>
    </citation>
    <scope>NUCLEOTIDE SEQUENCE [LARGE SCALE GENOMIC DNA]</scope>
    <source>
        <strain evidence="3 4">U14-5</strain>
        <plasmid evidence="4">Plasmid 3</plasmid>
    </source>
</reference>
<dbReference type="Proteomes" id="UP000185494">
    <property type="component" value="Plasmid 3"/>
</dbReference>
<dbReference type="GO" id="GO:0003677">
    <property type="term" value="F:DNA binding"/>
    <property type="evidence" value="ECO:0007669"/>
    <property type="project" value="InterPro"/>
</dbReference>
<dbReference type="RefSeq" id="WP_075801143.1">
    <property type="nucleotide sequence ID" value="NZ_CP015587.1"/>
</dbReference>
<protein>
    <recommendedName>
        <fullName evidence="2">Tyr recombinase domain-containing protein</fullName>
    </recommendedName>
</protein>
<name>A0A1L7ANS8_9PROT</name>
<feature type="domain" description="Tyr recombinase" evidence="2">
    <location>
        <begin position="371"/>
        <end position="572"/>
    </location>
</feature>
<dbReference type="Pfam" id="PF00589">
    <property type="entry name" value="Phage_integrase"/>
    <property type="match status" value="1"/>
</dbReference>
<keyword evidence="3" id="KW-0614">Plasmid</keyword>
<proteinExistence type="predicted"/>
<keyword evidence="1" id="KW-0233">DNA recombination</keyword>
<sequence length="603" mass="67312">MKDHDPRSAGMLPSLPLPASAVPSFAEAMAAIDGWSDLPATRRRDLRSDLTTAARLLGRQPAAVPCDVAWLNEALFRKPPGGHRMRTRRFGNMVSGLRATLRRLGLHAPDLRTFEDLSPAWQALLGHARLEAQVACLRHLARYCGERGIGPEAISDVMLAEWAMADRRIRLGANVAGRPVVVARAWNAVVAASGMPLPVLKAPRRRQPYTLPFTDYPQSFQDDLRDFSATLAPVVGASIWRRSRVQGKRHHVLRPRTIATRLFSIRQAGALLVKGGVPLTQLRSLCDLVRPLERVELILDAVIERSTERRGGQVWTVGVALLQVAKYCAGRKKDPLDAETLATIREWVADTKPDPRAGLPLRVRERIRALTQPAAYAGLLHEPARLMRLAKDPDLAPVEAARQVRLAVMLEILTICPMRLSNLLGLRLDRNLRRLDPKGRRLTHLVIAGHEVKNGEPIEWPVPEGSARLIERYIRSYRPDLTDEGNPYLFPGAGDGPISATSLANHLKAHLWEVIGVEVNPHLMRSFAAWLHLRHYPEAIDEVRRILGHRSIETTMRHYILFEKEAAALRFGRSVLRLREETRGLALASRLSRRPAVRAGVGR</sequence>
<dbReference type="InterPro" id="IPR002104">
    <property type="entry name" value="Integrase_catalytic"/>
</dbReference>
<dbReference type="EMBL" id="CP015587">
    <property type="protein sequence ID" value="APT60446.1"/>
    <property type="molecule type" value="Genomic_DNA"/>
</dbReference>
<gene>
    <name evidence="3" type="ORF">RGI145_24180</name>
</gene>
<evidence type="ECO:0000313" key="3">
    <source>
        <dbReference type="EMBL" id="APT60446.1"/>
    </source>
</evidence>
<dbReference type="AlphaFoldDB" id="A0A1L7ANS8"/>
<dbReference type="InterPro" id="IPR013762">
    <property type="entry name" value="Integrase-like_cat_sf"/>
</dbReference>
<dbReference type="SUPFAM" id="SSF56349">
    <property type="entry name" value="DNA breaking-rejoining enzymes"/>
    <property type="match status" value="1"/>
</dbReference>
<dbReference type="InterPro" id="IPR011010">
    <property type="entry name" value="DNA_brk_join_enz"/>
</dbReference>
<organism evidence="3 4">
    <name type="scientific">Roseomonas gilardii</name>
    <dbReference type="NCBI Taxonomy" id="257708"/>
    <lineage>
        <taxon>Bacteria</taxon>
        <taxon>Pseudomonadati</taxon>
        <taxon>Pseudomonadota</taxon>
        <taxon>Alphaproteobacteria</taxon>
        <taxon>Acetobacterales</taxon>
        <taxon>Roseomonadaceae</taxon>
        <taxon>Roseomonas</taxon>
    </lineage>
</organism>
<geneLocation type="plasmid" evidence="3 4">
    <name>3</name>
</geneLocation>
<dbReference type="Gene3D" id="1.10.443.10">
    <property type="entry name" value="Intergrase catalytic core"/>
    <property type="match status" value="1"/>
</dbReference>
<dbReference type="CDD" id="cd00397">
    <property type="entry name" value="DNA_BRE_C"/>
    <property type="match status" value="1"/>
</dbReference>
<evidence type="ECO:0000256" key="1">
    <source>
        <dbReference type="ARBA" id="ARBA00023172"/>
    </source>
</evidence>
<dbReference type="GO" id="GO:0015074">
    <property type="term" value="P:DNA integration"/>
    <property type="evidence" value="ECO:0007669"/>
    <property type="project" value="InterPro"/>
</dbReference>